<evidence type="ECO:0000256" key="1">
    <source>
        <dbReference type="SAM" id="MobiDB-lite"/>
    </source>
</evidence>
<dbReference type="Proteomes" id="UP000886885">
    <property type="component" value="Chromosome 1D"/>
</dbReference>
<organism evidence="3 4">
    <name type="scientific">Populus tomentosa</name>
    <name type="common">Chinese white poplar</name>
    <dbReference type="NCBI Taxonomy" id="118781"/>
    <lineage>
        <taxon>Eukaryota</taxon>
        <taxon>Viridiplantae</taxon>
        <taxon>Streptophyta</taxon>
        <taxon>Embryophyta</taxon>
        <taxon>Tracheophyta</taxon>
        <taxon>Spermatophyta</taxon>
        <taxon>Magnoliopsida</taxon>
        <taxon>eudicotyledons</taxon>
        <taxon>Gunneridae</taxon>
        <taxon>Pentapetalae</taxon>
        <taxon>rosids</taxon>
        <taxon>fabids</taxon>
        <taxon>Malpighiales</taxon>
        <taxon>Salicaceae</taxon>
        <taxon>Saliceae</taxon>
        <taxon>Populus</taxon>
    </lineage>
</organism>
<reference evidence="3" key="1">
    <citation type="journal article" date="2020" name="bioRxiv">
        <title>Hybrid origin of Populus tomentosa Carr. identified through genome sequencing and phylogenomic analysis.</title>
        <authorList>
            <person name="An X."/>
            <person name="Gao K."/>
            <person name="Chen Z."/>
            <person name="Li J."/>
            <person name="Yang X."/>
            <person name="Yang X."/>
            <person name="Zhou J."/>
            <person name="Guo T."/>
            <person name="Zhao T."/>
            <person name="Huang S."/>
            <person name="Miao D."/>
            <person name="Khan W.U."/>
            <person name="Rao P."/>
            <person name="Ye M."/>
            <person name="Lei B."/>
            <person name="Liao W."/>
            <person name="Wang J."/>
            <person name="Ji L."/>
            <person name="Li Y."/>
            <person name="Guo B."/>
            <person name="Mustafa N.S."/>
            <person name="Li S."/>
            <person name="Yun Q."/>
            <person name="Keller S.R."/>
            <person name="Mao J."/>
            <person name="Zhang R."/>
            <person name="Strauss S.H."/>
        </authorList>
    </citation>
    <scope>NUCLEOTIDE SEQUENCE</scope>
    <source>
        <strain evidence="3">GM15</strain>
        <tissue evidence="3">Leaf</tissue>
    </source>
</reference>
<dbReference type="EMBL" id="JAAWWB010000002">
    <property type="protein sequence ID" value="KAG6789557.1"/>
    <property type="molecule type" value="Genomic_DNA"/>
</dbReference>
<name>A0A8X8AMW8_POPTO</name>
<comment type="caution">
    <text evidence="3">The sequence shown here is derived from an EMBL/GenBank/DDBJ whole genome shotgun (WGS) entry which is preliminary data.</text>
</comment>
<feature type="domain" description="RIN4 pathogenic type III effector avirulence factor Avr cleavage site" evidence="2">
    <location>
        <begin position="8"/>
        <end position="40"/>
    </location>
</feature>
<evidence type="ECO:0000313" key="3">
    <source>
        <dbReference type="EMBL" id="KAG6789557.1"/>
    </source>
</evidence>
<keyword evidence="4" id="KW-1185">Reference proteome</keyword>
<accession>A0A8X8AMW8</accession>
<protein>
    <recommendedName>
        <fullName evidence="2">RIN4 pathogenic type III effector avirulence factor Avr cleavage site domain-containing protein</fullName>
    </recommendedName>
</protein>
<dbReference type="OrthoDB" id="1885368at2759"/>
<dbReference type="Pfam" id="PF05627">
    <property type="entry name" value="AvrRpt-cleavage"/>
    <property type="match status" value="1"/>
</dbReference>
<proteinExistence type="predicted"/>
<evidence type="ECO:0000313" key="4">
    <source>
        <dbReference type="Proteomes" id="UP000886885"/>
    </source>
</evidence>
<dbReference type="PANTHER" id="PTHR33882">
    <property type="entry name" value="PATHOGENIC TYPE III EFFECTOR AVIRULENCE FACTOR AVR AVRRPT-CLEAVAGE: CLEAVAGE SITE PROTEIN"/>
    <property type="match status" value="1"/>
</dbReference>
<dbReference type="PANTHER" id="PTHR33882:SF11">
    <property type="entry name" value="RPM1-INTERACTING PROTEIN 4 (RIN4) FAMILY PROTEIN"/>
    <property type="match status" value="1"/>
</dbReference>
<gene>
    <name evidence="3" type="ORF">POTOM_005661</name>
</gene>
<sequence>MERRRKNGGLSVPQFGGWNSKNPVPTDYSVVFTQARANRRQHKSDVRHASLGNERELLAAANQHEESVMVSLQFTLCLVYTVWFNRGIILPA</sequence>
<feature type="region of interest" description="Disordered" evidence="1">
    <location>
        <begin position="1"/>
        <end position="22"/>
    </location>
</feature>
<dbReference type="InterPro" id="IPR008700">
    <property type="entry name" value="TypeIII_avirulence_cleave"/>
</dbReference>
<evidence type="ECO:0000259" key="2">
    <source>
        <dbReference type="Pfam" id="PF05627"/>
    </source>
</evidence>
<dbReference type="AlphaFoldDB" id="A0A8X8AMW8"/>